<organism evidence="2 3">
    <name type="scientific">Monosiga brevicollis</name>
    <name type="common">Choanoflagellate</name>
    <dbReference type="NCBI Taxonomy" id="81824"/>
    <lineage>
        <taxon>Eukaryota</taxon>
        <taxon>Choanoflagellata</taxon>
        <taxon>Craspedida</taxon>
        <taxon>Salpingoecidae</taxon>
        <taxon>Monosiga</taxon>
    </lineage>
</organism>
<dbReference type="Proteomes" id="UP000001357">
    <property type="component" value="Unassembled WGS sequence"/>
</dbReference>
<gene>
    <name evidence="2" type="ORF">MONBRDRAFT_27300</name>
</gene>
<accession>A9V4W5</accession>
<feature type="region of interest" description="Disordered" evidence="1">
    <location>
        <begin position="60"/>
        <end position="91"/>
    </location>
</feature>
<feature type="compositionally biased region" description="Low complexity" evidence="1">
    <location>
        <begin position="158"/>
        <end position="171"/>
    </location>
</feature>
<feature type="compositionally biased region" description="Basic and acidic residues" evidence="1">
    <location>
        <begin position="70"/>
        <end position="82"/>
    </location>
</feature>
<dbReference type="GeneID" id="5893057"/>
<dbReference type="AlphaFoldDB" id="A9V4W5"/>
<dbReference type="RefSeq" id="XP_001747700.1">
    <property type="nucleotide sequence ID" value="XM_001747648.1"/>
</dbReference>
<reference evidence="2 3" key="1">
    <citation type="journal article" date="2008" name="Nature">
        <title>The genome of the choanoflagellate Monosiga brevicollis and the origin of metazoans.</title>
        <authorList>
            <consortium name="JGI Sequencing"/>
            <person name="King N."/>
            <person name="Westbrook M.J."/>
            <person name="Young S.L."/>
            <person name="Kuo A."/>
            <person name="Abedin M."/>
            <person name="Chapman J."/>
            <person name="Fairclough S."/>
            <person name="Hellsten U."/>
            <person name="Isogai Y."/>
            <person name="Letunic I."/>
            <person name="Marr M."/>
            <person name="Pincus D."/>
            <person name="Putnam N."/>
            <person name="Rokas A."/>
            <person name="Wright K.J."/>
            <person name="Zuzow R."/>
            <person name="Dirks W."/>
            <person name="Good M."/>
            <person name="Goodstein D."/>
            <person name="Lemons D."/>
            <person name="Li W."/>
            <person name="Lyons J.B."/>
            <person name="Morris A."/>
            <person name="Nichols S."/>
            <person name="Richter D.J."/>
            <person name="Salamov A."/>
            <person name="Bork P."/>
            <person name="Lim W.A."/>
            <person name="Manning G."/>
            <person name="Miller W.T."/>
            <person name="McGinnis W."/>
            <person name="Shapiro H."/>
            <person name="Tjian R."/>
            <person name="Grigoriev I.V."/>
            <person name="Rokhsar D."/>
        </authorList>
    </citation>
    <scope>NUCLEOTIDE SEQUENCE [LARGE SCALE GENOMIC DNA]</scope>
    <source>
        <strain evidence="3">MX1 / ATCC 50154</strain>
    </source>
</reference>
<feature type="compositionally biased region" description="Basic and acidic residues" evidence="1">
    <location>
        <begin position="1"/>
        <end position="17"/>
    </location>
</feature>
<dbReference type="InParanoid" id="A9V4W5"/>
<proteinExistence type="predicted"/>
<protein>
    <submittedName>
        <fullName evidence="2">Uncharacterized protein</fullName>
    </submittedName>
</protein>
<sequence>MAPEARQHPRHPVEKRPLKYQALDVTLDEEEDVERQPAPRPGIGPVHHVHSAAPQATMAGTTTLSTGPTVEKHQTPRDEHQMRASTRARHQRPAILTTARVMDKLDSNRQASQHAPRAELRSRLPAHQIRRQASKALNVAPEARVFGRLHPVDNKTPSNATSFASSQTSTAGRSKSLRGVKSRHRHHPDDDAIARLYDPSLLPNRLELDEDPLPTQGSLLDLHIDPVARVMDMRRQRPSVLLHDLTNKHETNANLQSLWIVGGRPSLRELFNSFLGHRPSHHLVCSHYTHIIEARLPSILHSLTTDAIGALRGPVIAKP</sequence>
<evidence type="ECO:0000313" key="2">
    <source>
        <dbReference type="EMBL" id="EDQ87440.1"/>
    </source>
</evidence>
<feature type="compositionally biased region" description="Basic residues" evidence="1">
    <location>
        <begin position="175"/>
        <end position="186"/>
    </location>
</feature>
<dbReference type="KEGG" id="mbr:MONBRDRAFT_27300"/>
<name>A9V4W5_MONBE</name>
<dbReference type="EMBL" id="CH991559">
    <property type="protein sequence ID" value="EDQ87440.1"/>
    <property type="molecule type" value="Genomic_DNA"/>
</dbReference>
<feature type="region of interest" description="Disordered" evidence="1">
    <location>
        <begin position="149"/>
        <end position="190"/>
    </location>
</feature>
<evidence type="ECO:0000256" key="1">
    <source>
        <dbReference type="SAM" id="MobiDB-lite"/>
    </source>
</evidence>
<evidence type="ECO:0000313" key="3">
    <source>
        <dbReference type="Proteomes" id="UP000001357"/>
    </source>
</evidence>
<keyword evidence="3" id="KW-1185">Reference proteome</keyword>
<feature type="region of interest" description="Disordered" evidence="1">
    <location>
        <begin position="1"/>
        <end position="48"/>
    </location>
</feature>